<evidence type="ECO:0000256" key="1">
    <source>
        <dbReference type="SAM" id="MobiDB-lite"/>
    </source>
</evidence>
<evidence type="ECO:0000313" key="3">
    <source>
        <dbReference type="Proteomes" id="UP001501624"/>
    </source>
</evidence>
<gene>
    <name evidence="2" type="ORF">GCM10022380_70140</name>
</gene>
<evidence type="ECO:0000313" key="2">
    <source>
        <dbReference type="EMBL" id="GAA3841947.1"/>
    </source>
</evidence>
<reference evidence="3" key="1">
    <citation type="journal article" date="2019" name="Int. J. Syst. Evol. Microbiol.">
        <title>The Global Catalogue of Microorganisms (GCM) 10K type strain sequencing project: providing services to taxonomists for standard genome sequencing and annotation.</title>
        <authorList>
            <consortium name="The Broad Institute Genomics Platform"/>
            <consortium name="The Broad Institute Genome Sequencing Center for Infectious Disease"/>
            <person name="Wu L."/>
            <person name="Ma J."/>
        </authorList>
    </citation>
    <scope>NUCLEOTIDE SEQUENCE [LARGE SCALE GENOMIC DNA]</scope>
    <source>
        <strain evidence="3">JCM 17017</strain>
    </source>
</reference>
<dbReference type="Proteomes" id="UP001501624">
    <property type="component" value="Unassembled WGS sequence"/>
</dbReference>
<protein>
    <submittedName>
        <fullName evidence="2">Uncharacterized protein</fullName>
    </submittedName>
</protein>
<name>A0ABP7JDC5_9PSEU</name>
<comment type="caution">
    <text evidence="2">The sequence shown here is derived from an EMBL/GenBank/DDBJ whole genome shotgun (WGS) entry which is preliminary data.</text>
</comment>
<organism evidence="2 3">
    <name type="scientific">Amycolatopsis tucumanensis</name>
    <dbReference type="NCBI Taxonomy" id="401106"/>
    <lineage>
        <taxon>Bacteria</taxon>
        <taxon>Bacillati</taxon>
        <taxon>Actinomycetota</taxon>
        <taxon>Actinomycetes</taxon>
        <taxon>Pseudonocardiales</taxon>
        <taxon>Pseudonocardiaceae</taxon>
        <taxon>Amycolatopsis</taxon>
    </lineage>
</organism>
<accession>A0ABP7JDC5</accession>
<sequence length="133" mass="12830">MNPNPSGPKTPDTVVPSKVTSRAPVSSSVPLMVAATSAGSADVVSQGNTGATSSATVPSRVWNTSAGSTASTTDGSAAAVPDSGAVISRVASAGHPVDATFLASPRMAGGTRVRSAWTSASATSACHIGCTGT</sequence>
<proteinExistence type="predicted"/>
<feature type="region of interest" description="Disordered" evidence="1">
    <location>
        <begin position="1"/>
        <end position="26"/>
    </location>
</feature>
<dbReference type="EMBL" id="BAABCM010000013">
    <property type="protein sequence ID" value="GAA3841947.1"/>
    <property type="molecule type" value="Genomic_DNA"/>
</dbReference>
<keyword evidence="3" id="KW-1185">Reference proteome</keyword>